<name>A0ABU3LP80_9ACTN</name>
<dbReference type="CDD" id="cd08861">
    <property type="entry name" value="OtcD1_ARO-CYC_like"/>
    <property type="match status" value="2"/>
</dbReference>
<comment type="caution">
    <text evidence="1">The sequence shown here is derived from an EMBL/GenBank/DDBJ whole genome shotgun (WGS) entry which is preliminary data.</text>
</comment>
<evidence type="ECO:0000313" key="2">
    <source>
        <dbReference type="Proteomes" id="UP001257948"/>
    </source>
</evidence>
<proteinExistence type="predicted"/>
<gene>
    <name evidence="1" type="ORF">RQC66_09880</name>
</gene>
<organism evidence="1 2">
    <name type="scientific">Streptomyces justiciae</name>
    <dbReference type="NCBI Taxonomy" id="2780140"/>
    <lineage>
        <taxon>Bacteria</taxon>
        <taxon>Bacillati</taxon>
        <taxon>Actinomycetota</taxon>
        <taxon>Actinomycetes</taxon>
        <taxon>Kitasatosporales</taxon>
        <taxon>Streptomycetaceae</taxon>
        <taxon>Streptomyces</taxon>
    </lineage>
</organism>
<reference evidence="2" key="1">
    <citation type="submission" date="2023-07" db="EMBL/GenBank/DDBJ databases">
        <title>Draft genome sequence of the endophytic actinobacterium Streptomyces justiciae WPN32, a potential antibiotic producer.</title>
        <authorList>
            <person name="Yasawong M."/>
            <person name="Pana W."/>
            <person name="Ganta P."/>
            <person name="Santapan N."/>
            <person name="Songngamsuk T."/>
            <person name="Phatcharaharikarn M."/>
            <person name="Kerdtoob S."/>
            <person name="Nantapong N."/>
        </authorList>
    </citation>
    <scope>NUCLEOTIDE SEQUENCE [LARGE SCALE GENOMIC DNA]</scope>
    <source>
        <strain evidence="2">WPN32</strain>
    </source>
</reference>
<protein>
    <submittedName>
        <fullName evidence="1">Aromatase/cyclase</fullName>
    </submittedName>
</protein>
<dbReference type="RefSeq" id="WP_314199862.1">
    <property type="nucleotide sequence ID" value="NZ_JAVTLL010000005.1"/>
</dbReference>
<dbReference type="Proteomes" id="UP001257948">
    <property type="component" value="Unassembled WGS sequence"/>
</dbReference>
<dbReference type="InterPro" id="IPR023393">
    <property type="entry name" value="START-like_dom_sf"/>
</dbReference>
<dbReference type="EMBL" id="JAVTLL010000005">
    <property type="protein sequence ID" value="MDT7841041.1"/>
    <property type="molecule type" value="Genomic_DNA"/>
</dbReference>
<dbReference type="Pfam" id="PF10604">
    <property type="entry name" value="Polyketide_cyc2"/>
    <property type="match status" value="2"/>
</dbReference>
<dbReference type="InterPro" id="IPR019587">
    <property type="entry name" value="Polyketide_cyclase/dehydratase"/>
</dbReference>
<sequence>MPSQLRTSQHEIKIAAPAEDVYRLLAQAENWPQLFPPNIHVDRLEGGEREERIRIWATAGDTVKNWTSHRTLDSAGLRITFRQEVSAPPVAAMGGSWQIEDLPSGEALVRLGHDFRAVEEADLAWVDEVVDRNSRAELESLKALAESKAATDELTCSFEDTVHIKGAASDVYDFIHDAHLWTDRLPHVVTVRLDQPEPGLQTLEMDTLSKDGSTHTTKSYRVGLAPDRIVYKQITLPALITLHTGRWTFTPAGDGVDASSQHTFTVNTAAIDQVLGSGATVQDAIEYVRTALSTNSRATLTIAKAYAEGLAGTAGSGGASGSGREGRP</sequence>
<accession>A0ABU3LP80</accession>
<dbReference type="Gene3D" id="3.30.530.20">
    <property type="match status" value="2"/>
</dbReference>
<keyword evidence="2" id="KW-1185">Reference proteome</keyword>
<evidence type="ECO:0000313" key="1">
    <source>
        <dbReference type="EMBL" id="MDT7841041.1"/>
    </source>
</evidence>
<dbReference type="SUPFAM" id="SSF55961">
    <property type="entry name" value="Bet v1-like"/>
    <property type="match status" value="2"/>
</dbReference>